<dbReference type="InterPro" id="IPR011545">
    <property type="entry name" value="DEAD/DEAH_box_helicase_dom"/>
</dbReference>
<evidence type="ECO:0000256" key="3">
    <source>
        <dbReference type="ARBA" id="ARBA00022801"/>
    </source>
</evidence>
<dbReference type="InterPro" id="IPR004589">
    <property type="entry name" value="DNA_helicase_ATP-dep_RecQ"/>
</dbReference>
<gene>
    <name evidence="13" type="ORF">MNBD_GAMMA01-1501</name>
</gene>
<dbReference type="Pfam" id="PF13245">
    <property type="entry name" value="AAA_19"/>
    <property type="match status" value="1"/>
</dbReference>
<keyword evidence="2" id="KW-0547">Nucleotide-binding</keyword>
<evidence type="ECO:0000256" key="7">
    <source>
        <dbReference type="ARBA" id="ARBA00023235"/>
    </source>
</evidence>
<evidence type="ECO:0000256" key="1">
    <source>
        <dbReference type="ARBA" id="ARBA00005446"/>
    </source>
</evidence>
<dbReference type="GO" id="GO:0005524">
    <property type="term" value="F:ATP binding"/>
    <property type="evidence" value="ECO:0007669"/>
    <property type="project" value="UniProtKB-KW"/>
</dbReference>
<evidence type="ECO:0000256" key="9">
    <source>
        <dbReference type="ARBA" id="ARBA00034808"/>
    </source>
</evidence>
<dbReference type="GO" id="GO:0009378">
    <property type="term" value="F:four-way junction helicase activity"/>
    <property type="evidence" value="ECO:0007669"/>
    <property type="project" value="TreeGrafter"/>
</dbReference>
<evidence type="ECO:0000313" key="13">
    <source>
        <dbReference type="EMBL" id="VAW41320.1"/>
    </source>
</evidence>
<dbReference type="SMART" id="SM00490">
    <property type="entry name" value="HELICc"/>
    <property type="match status" value="1"/>
</dbReference>
<keyword evidence="3" id="KW-0378">Hydrolase</keyword>
<dbReference type="PANTHER" id="PTHR13710:SF105">
    <property type="entry name" value="ATP-DEPENDENT DNA HELICASE Q1"/>
    <property type="match status" value="1"/>
</dbReference>
<evidence type="ECO:0000259" key="12">
    <source>
        <dbReference type="PROSITE" id="PS51198"/>
    </source>
</evidence>
<dbReference type="EMBL" id="UOEW01000302">
    <property type="protein sequence ID" value="VAW41320.1"/>
    <property type="molecule type" value="Genomic_DNA"/>
</dbReference>
<dbReference type="Gene3D" id="3.30.420.10">
    <property type="entry name" value="Ribonuclease H-like superfamily/Ribonuclease H"/>
    <property type="match status" value="1"/>
</dbReference>
<dbReference type="GO" id="GO:0043590">
    <property type="term" value="C:bacterial nucleoid"/>
    <property type="evidence" value="ECO:0007669"/>
    <property type="project" value="TreeGrafter"/>
</dbReference>
<organism evidence="13">
    <name type="scientific">hydrothermal vent metagenome</name>
    <dbReference type="NCBI Taxonomy" id="652676"/>
    <lineage>
        <taxon>unclassified sequences</taxon>
        <taxon>metagenomes</taxon>
        <taxon>ecological metagenomes</taxon>
    </lineage>
</organism>
<dbReference type="InterPro" id="IPR014016">
    <property type="entry name" value="UvrD-like_ATP-bd"/>
</dbReference>
<accession>A0A3B0VLA1</accession>
<dbReference type="GO" id="GO:0006310">
    <property type="term" value="P:DNA recombination"/>
    <property type="evidence" value="ECO:0007669"/>
    <property type="project" value="InterPro"/>
</dbReference>
<dbReference type="GO" id="GO:0016787">
    <property type="term" value="F:hydrolase activity"/>
    <property type="evidence" value="ECO:0007669"/>
    <property type="project" value="UniProtKB-KW"/>
</dbReference>
<dbReference type="GO" id="GO:0030894">
    <property type="term" value="C:replisome"/>
    <property type="evidence" value="ECO:0007669"/>
    <property type="project" value="TreeGrafter"/>
</dbReference>
<dbReference type="EC" id="5.6.2.4" evidence="9"/>
<dbReference type="PANTHER" id="PTHR13710">
    <property type="entry name" value="DNA HELICASE RECQ FAMILY MEMBER"/>
    <property type="match status" value="1"/>
</dbReference>
<dbReference type="InterPro" id="IPR027417">
    <property type="entry name" value="P-loop_NTPase"/>
</dbReference>
<feature type="domain" description="UvrD-like helicase ATP-binding" evidence="12">
    <location>
        <begin position="1054"/>
        <end position="1391"/>
    </location>
</feature>
<keyword evidence="4 13" id="KW-0347">Helicase</keyword>
<dbReference type="PROSITE" id="PS51192">
    <property type="entry name" value="HELICASE_ATP_BIND_1"/>
    <property type="match status" value="1"/>
</dbReference>
<dbReference type="InterPro" id="IPR012337">
    <property type="entry name" value="RNaseH-like_sf"/>
</dbReference>
<evidence type="ECO:0000259" key="10">
    <source>
        <dbReference type="PROSITE" id="PS51192"/>
    </source>
</evidence>
<evidence type="ECO:0000256" key="4">
    <source>
        <dbReference type="ARBA" id="ARBA00022806"/>
    </source>
</evidence>
<dbReference type="Pfam" id="PF00270">
    <property type="entry name" value="DEAD"/>
    <property type="match status" value="1"/>
</dbReference>
<proteinExistence type="inferred from homology"/>
<dbReference type="NCBIfam" id="TIGR00614">
    <property type="entry name" value="recQ_fam"/>
    <property type="match status" value="1"/>
</dbReference>
<dbReference type="GO" id="GO:0003677">
    <property type="term" value="F:DNA binding"/>
    <property type="evidence" value="ECO:0007669"/>
    <property type="project" value="UniProtKB-KW"/>
</dbReference>
<dbReference type="InterPro" id="IPR014001">
    <property type="entry name" value="Helicase_ATP-bd"/>
</dbReference>
<dbReference type="InterPro" id="IPR036397">
    <property type="entry name" value="RNaseH_sf"/>
</dbReference>
<dbReference type="Pfam" id="PF13361">
    <property type="entry name" value="UvrD_C"/>
    <property type="match status" value="2"/>
</dbReference>
<sequence>MCIGSTKKPKLPHMLNFMQAITFFDTEVSAKNKILDIGAVKNSGEVLHTPAKVKFLAFIESTKYICGHNVLQHDLQYLKINLKKTKLKVIDTLYLSPLLFPNKPYHRLLKDDKILIDELNNPVNDAKKAKDVFYDALFAFNKLPESLQHIYYLLLYAQAEFSGFFSYINFASLDCIGSLVHSHFGKHCCNNAAIDEFIINNPIELAYCLALLTCENKTSITPSWVAMTFPEISRVMYLLRNNPCGDCEYCNTALDAKTGLQEFFGFAGFRKFAGIALQENAVKAAIANKSLLAIFPTGGGKSLTFQIPALMAGRNITGLTVIISPLQSLMKDQVDNLEKHNITQAVTINGMLDPIERSVAIQRVADGTATILYISPELLRSKTIWRLLLGRNITRFVIDEAHCFSSWGQDFRVDYLYIGDFIANLQQRKKLSQPIPVSCFTATARVKVVADIVDYFKQKLGLQLELFKANTGRTNLQYQVYACADEVQKYTQLRNLIDANNCPTIVYVARTQKAYKLASKLQQDGIDAKPYHGKMEVKEKTANQNAFIAGKIQVMVATSAFGMGVDKKDIGMVVHYDISDSLENYVQEAGRAGRDENVSANCYVLFNQDDLNKHFILLNQTKLSVKEIQQIWRAIKQITKYRMTVSNSALEIARIAGWDDNVVEIETRVITAIAALEQAQYLKRGQNNPRIFANSILCKNAMQAIDKINAASRFNKSQKVKAIRIIKKLFSSKSKKHASDEKAESRVDYISDHLGIVKEEVIKIITLLRDEQILADTKDLTAFIKQNDKVNHSLTIVKTYARLENFLLPVLQEHEKLFNLKELNEQACEHKCDNITPYKIKTILNFWAIKNWIKYKTQNYSSNYVAIIYTQVKQTLTEKLQKRHVLAEFIVQHLFAKTSQQKNVDEILVEFSVHELKQCYQQHESLFKLEITIADIEDALFYLSRIEAIKIEGGFLVIYNKLSIDRLEQNNKVQYKKDDYQQLDEFYQSKMAQIHIVGEYASKMLADYQEALNFVDDYFQLNYNVFLNKYFPGSRQYDLMRNITPNKFKQLFGELSPRQLKIINDSKHQNIIVAAGPGSGKTRVLVHKLASLLLLEDVKHEQLLMLTFSRAATTEFSKRLRCLIGNAAHFIDIKTFHSYCFDLLGKVGSLDKSAKILQETVKKIKNGSIEPNRITKTVLVIDEAQDMDEHEFTLIKTLMQKNLGMRIIAVGDDDQNIYTFRGANSYYFQQFAQSKSAKKYELLENYRSKNNLVQFTNKFASRISQRFKNHDIVAVQDDNGSIRIINYQHADLLVALVTNIIASELSGTTAILCKTNNEALQITGLLQQYNYPAKLIQNNDSFNLYDLVEIREFISDLELAADDVIISQDRWNHAKRQIYRKYKTSNNYQLCKQLLTDFQQTNTKSKYYSDLIAFIQESRLEDFSPIDNETIVVSTIHKAKGKEFDNVFILLDNFNINTDDNKRQLYVAMTRAKQNLSIHYNGAYLNGLQVDGCEYQTNQVQYASASQLTYHLTHKDIVLGYLDYIQSRINQLVSGESLLVQQNSLVNTNNETIVKFSKSFQTQIATLAKQGFKLSSAKINFIVYWRKKDERGELIKEIKIILPEICIKK</sequence>
<comment type="catalytic activity">
    <reaction evidence="8">
        <text>Couples ATP hydrolysis with the unwinding of duplex DNA by translocating in the 3'-5' direction.</text>
        <dbReference type="EC" id="5.6.2.4"/>
    </reaction>
</comment>
<dbReference type="GO" id="GO:0005737">
    <property type="term" value="C:cytoplasm"/>
    <property type="evidence" value="ECO:0007669"/>
    <property type="project" value="TreeGrafter"/>
</dbReference>
<feature type="domain" description="Helicase ATP-binding" evidence="10">
    <location>
        <begin position="282"/>
        <end position="462"/>
    </location>
</feature>
<dbReference type="CDD" id="cd17932">
    <property type="entry name" value="DEXQc_UvrD"/>
    <property type="match status" value="1"/>
</dbReference>
<dbReference type="Gene3D" id="3.40.50.300">
    <property type="entry name" value="P-loop containing nucleotide triphosphate hydrolases"/>
    <property type="match status" value="5"/>
</dbReference>
<keyword evidence="5" id="KW-0067">ATP-binding</keyword>
<dbReference type="InterPro" id="IPR001650">
    <property type="entry name" value="Helicase_C-like"/>
</dbReference>
<dbReference type="GO" id="GO:0043138">
    <property type="term" value="F:3'-5' DNA helicase activity"/>
    <property type="evidence" value="ECO:0007669"/>
    <property type="project" value="UniProtKB-EC"/>
</dbReference>
<reference evidence="13" key="1">
    <citation type="submission" date="2018-06" db="EMBL/GenBank/DDBJ databases">
        <authorList>
            <person name="Zhirakovskaya E."/>
        </authorList>
    </citation>
    <scope>NUCLEOTIDE SEQUENCE</scope>
</reference>
<dbReference type="PROSITE" id="PS51198">
    <property type="entry name" value="UVRD_HELICASE_ATP_BIND"/>
    <property type="match status" value="1"/>
</dbReference>
<name>A0A3B0VLA1_9ZZZZ</name>
<keyword evidence="6" id="KW-0238">DNA-binding</keyword>
<dbReference type="GO" id="GO:0006281">
    <property type="term" value="P:DNA repair"/>
    <property type="evidence" value="ECO:0007669"/>
    <property type="project" value="TreeGrafter"/>
</dbReference>
<feature type="domain" description="Helicase C-terminal" evidence="11">
    <location>
        <begin position="492"/>
        <end position="639"/>
    </location>
</feature>
<dbReference type="CDD" id="cd17920">
    <property type="entry name" value="DEXHc_RecQ"/>
    <property type="match status" value="1"/>
</dbReference>
<dbReference type="SMART" id="SM00487">
    <property type="entry name" value="DEXDc"/>
    <property type="match status" value="1"/>
</dbReference>
<evidence type="ECO:0000256" key="6">
    <source>
        <dbReference type="ARBA" id="ARBA00023125"/>
    </source>
</evidence>
<dbReference type="Pfam" id="PF00271">
    <property type="entry name" value="Helicase_C"/>
    <property type="match status" value="1"/>
</dbReference>
<comment type="similarity">
    <text evidence="1">Belongs to the helicase family. RecQ subfamily.</text>
</comment>
<keyword evidence="7" id="KW-0413">Isomerase</keyword>
<dbReference type="SUPFAM" id="SSF53098">
    <property type="entry name" value="Ribonuclease H-like"/>
    <property type="match status" value="1"/>
</dbReference>
<evidence type="ECO:0000256" key="8">
    <source>
        <dbReference type="ARBA" id="ARBA00034617"/>
    </source>
</evidence>
<evidence type="ECO:0000256" key="5">
    <source>
        <dbReference type="ARBA" id="ARBA00022840"/>
    </source>
</evidence>
<evidence type="ECO:0000259" key="11">
    <source>
        <dbReference type="PROSITE" id="PS51194"/>
    </source>
</evidence>
<dbReference type="SUPFAM" id="SSF52540">
    <property type="entry name" value="P-loop containing nucleoside triphosphate hydrolases"/>
    <property type="match status" value="2"/>
</dbReference>
<protein>
    <recommendedName>
        <fullName evidence="9">DNA 3'-5' helicase</fullName>
        <ecNumber evidence="9">5.6.2.4</ecNumber>
    </recommendedName>
</protein>
<dbReference type="InterPro" id="IPR014017">
    <property type="entry name" value="DNA_helicase_UvrD-like_C"/>
</dbReference>
<evidence type="ECO:0000256" key="2">
    <source>
        <dbReference type="ARBA" id="ARBA00022741"/>
    </source>
</evidence>
<dbReference type="PROSITE" id="PS51194">
    <property type="entry name" value="HELICASE_CTER"/>
    <property type="match status" value="1"/>
</dbReference>